<proteinExistence type="predicted"/>
<organism evidence="2 3">
    <name type="scientific">Mycena chlorophos</name>
    <name type="common">Agaric fungus</name>
    <name type="synonym">Agaricus chlorophos</name>
    <dbReference type="NCBI Taxonomy" id="658473"/>
    <lineage>
        <taxon>Eukaryota</taxon>
        <taxon>Fungi</taxon>
        <taxon>Dikarya</taxon>
        <taxon>Basidiomycota</taxon>
        <taxon>Agaricomycotina</taxon>
        <taxon>Agaricomycetes</taxon>
        <taxon>Agaricomycetidae</taxon>
        <taxon>Agaricales</taxon>
        <taxon>Marasmiineae</taxon>
        <taxon>Mycenaceae</taxon>
        <taxon>Mycena</taxon>
    </lineage>
</organism>
<dbReference type="InterPro" id="IPR036047">
    <property type="entry name" value="F-box-like_dom_sf"/>
</dbReference>
<reference evidence="2" key="1">
    <citation type="submission" date="2020-05" db="EMBL/GenBank/DDBJ databases">
        <title>Mycena genomes resolve the evolution of fungal bioluminescence.</title>
        <authorList>
            <person name="Tsai I.J."/>
        </authorList>
    </citation>
    <scope>NUCLEOTIDE SEQUENCE</scope>
    <source>
        <strain evidence="2">110903Hualien_Pintung</strain>
    </source>
</reference>
<dbReference type="Gene3D" id="1.20.1280.50">
    <property type="match status" value="1"/>
</dbReference>
<dbReference type="EMBL" id="JACAZE010000005">
    <property type="protein sequence ID" value="KAF7317140.1"/>
    <property type="molecule type" value="Genomic_DNA"/>
</dbReference>
<dbReference type="AlphaFoldDB" id="A0A8H6TK22"/>
<gene>
    <name evidence="2" type="ORF">HMN09_00448700</name>
</gene>
<dbReference type="SUPFAM" id="SSF81383">
    <property type="entry name" value="F-box domain"/>
    <property type="match status" value="1"/>
</dbReference>
<sequence length="555" mass="63274">MEEARPDSAAPAADQKLPLIQQFPFELLVEIFRYTDRLARETIVCAMVCRQWRAAAFSDVHLWTMLRISEYDFFELGRHTLLQELLARSGDMPLWLGLRLRGPNTREFYDSLEEFLFEVIKPVLWRVARFTIIAPQNCWPVVIGMAEGERFPELEVLHLRNDAVKTMYKLDDMRLAPLWELPGDTPYPLVDDLPGVSPLDLVFPLPPGHPIRFINTQGVSVSNGPFPQLILLAVSHHLPQVLIKNEVNPWIYRTQALQLQGMYVPAVGATPELPFDLGYDRRQYEWYNADDWDIRLEDLQPDLYYDHGYLEDIDEEEEEAYDLEPEEPPPKCVMEALDLTQITAEPITTLPFEMFAPGTDFGDLTEHDCEPFFRDLVENIQESLKTLNMRRWNPDSRVWKDFIRVLTPQTVAGSLAATTAALQALAPGFSFGPSTELAALVEFPKLTLLNLWYMGIPRNFEEIDLQRLFGAMPALADLQLKYTGDDEPLGGYAQTIDAARAASEKVFVEKCVALLEHDAALCPQLQEITINDEVVKRQDIPGLISIAGETSYPRH</sequence>
<accession>A0A8H6TK22</accession>
<feature type="domain" description="F-box" evidence="1">
    <location>
        <begin position="23"/>
        <end position="67"/>
    </location>
</feature>
<protein>
    <submittedName>
        <fullName evidence="2">F-box domain-containing protein</fullName>
    </submittedName>
</protein>
<dbReference type="Proteomes" id="UP000613580">
    <property type="component" value="Unassembled WGS sequence"/>
</dbReference>
<evidence type="ECO:0000259" key="1">
    <source>
        <dbReference type="Pfam" id="PF12937"/>
    </source>
</evidence>
<comment type="caution">
    <text evidence="2">The sequence shown here is derived from an EMBL/GenBank/DDBJ whole genome shotgun (WGS) entry which is preliminary data.</text>
</comment>
<dbReference type="InterPro" id="IPR001810">
    <property type="entry name" value="F-box_dom"/>
</dbReference>
<dbReference type="Pfam" id="PF12937">
    <property type="entry name" value="F-box-like"/>
    <property type="match status" value="1"/>
</dbReference>
<keyword evidence="3" id="KW-1185">Reference proteome</keyword>
<evidence type="ECO:0000313" key="2">
    <source>
        <dbReference type="EMBL" id="KAF7317140.1"/>
    </source>
</evidence>
<dbReference type="OrthoDB" id="3047838at2759"/>
<name>A0A8H6TK22_MYCCL</name>
<evidence type="ECO:0000313" key="3">
    <source>
        <dbReference type="Proteomes" id="UP000613580"/>
    </source>
</evidence>